<dbReference type="Gene3D" id="3.30.70.20">
    <property type="match status" value="1"/>
</dbReference>
<keyword evidence="2" id="KW-0813">Transport</keyword>
<comment type="cofactor">
    <cofactor evidence="1">
        <name>[3Fe-4S] cluster</name>
        <dbReference type="ChEBI" id="CHEBI:21137"/>
    </cofactor>
</comment>
<dbReference type="EMBL" id="JACJII010000001">
    <property type="protein sequence ID" value="MBA9007774.1"/>
    <property type="molecule type" value="Genomic_DNA"/>
</dbReference>
<evidence type="ECO:0000256" key="5">
    <source>
        <dbReference type="ARBA" id="ARBA00023004"/>
    </source>
</evidence>
<evidence type="ECO:0000313" key="9">
    <source>
        <dbReference type="Proteomes" id="UP000539313"/>
    </source>
</evidence>
<dbReference type="AlphaFoldDB" id="A0A7W3N589"/>
<evidence type="ECO:0000256" key="2">
    <source>
        <dbReference type="ARBA" id="ARBA00022448"/>
    </source>
</evidence>
<keyword evidence="5" id="KW-0408">Iron</keyword>
<dbReference type="SUPFAM" id="SSF54862">
    <property type="entry name" value="4Fe-4S ferredoxins"/>
    <property type="match status" value="1"/>
</dbReference>
<keyword evidence="9" id="KW-1185">Reference proteome</keyword>
<reference evidence="8 9" key="1">
    <citation type="submission" date="2020-08" db="EMBL/GenBank/DDBJ databases">
        <title>Sequencing the genomes of 1000 actinobacteria strains.</title>
        <authorList>
            <person name="Klenk H.-P."/>
        </authorList>
    </citation>
    <scope>NUCLEOTIDE SEQUENCE [LARGE SCALE GENOMIC DNA]</scope>
    <source>
        <strain evidence="8 9">DSM 45823</strain>
    </source>
</reference>
<keyword evidence="6" id="KW-0411">Iron-sulfur</keyword>
<dbReference type="GO" id="GO:0046872">
    <property type="term" value="F:metal ion binding"/>
    <property type="evidence" value="ECO:0007669"/>
    <property type="project" value="UniProtKB-KW"/>
</dbReference>
<dbReference type="Pfam" id="PF13459">
    <property type="entry name" value="Fer4_15"/>
    <property type="match status" value="1"/>
</dbReference>
<dbReference type="Proteomes" id="UP000539313">
    <property type="component" value="Unassembled WGS sequence"/>
</dbReference>
<organism evidence="8 9">
    <name type="scientific">Thermomonospora cellulosilytica</name>
    <dbReference type="NCBI Taxonomy" id="1411118"/>
    <lineage>
        <taxon>Bacteria</taxon>
        <taxon>Bacillati</taxon>
        <taxon>Actinomycetota</taxon>
        <taxon>Actinomycetes</taxon>
        <taxon>Streptosporangiales</taxon>
        <taxon>Thermomonosporaceae</taxon>
        <taxon>Thermomonospora</taxon>
    </lineage>
</organism>
<evidence type="ECO:0000313" key="8">
    <source>
        <dbReference type="EMBL" id="MBA9007774.1"/>
    </source>
</evidence>
<keyword evidence="7" id="KW-0003">3Fe-4S</keyword>
<accession>A0A7W3N589</accession>
<evidence type="ECO:0000256" key="3">
    <source>
        <dbReference type="ARBA" id="ARBA00022723"/>
    </source>
</evidence>
<dbReference type="InterPro" id="IPR051269">
    <property type="entry name" value="Fe-S_cluster_ET"/>
</dbReference>
<keyword evidence="3" id="KW-0479">Metal-binding</keyword>
<gene>
    <name evidence="8" type="ORF">HNR21_006656</name>
</gene>
<evidence type="ECO:0000256" key="6">
    <source>
        <dbReference type="ARBA" id="ARBA00023014"/>
    </source>
</evidence>
<comment type="caution">
    <text evidence="8">The sequence shown here is derived from an EMBL/GenBank/DDBJ whole genome shotgun (WGS) entry which is preliminary data.</text>
</comment>
<dbReference type="PANTHER" id="PTHR36923">
    <property type="entry name" value="FERREDOXIN"/>
    <property type="match status" value="1"/>
</dbReference>
<proteinExistence type="predicted"/>
<dbReference type="PANTHER" id="PTHR36923:SF3">
    <property type="entry name" value="FERREDOXIN"/>
    <property type="match status" value="1"/>
</dbReference>
<name>A0A7W3N589_9ACTN</name>
<protein>
    <submittedName>
        <fullName evidence="8">Ferredoxin</fullName>
    </submittedName>
</protein>
<evidence type="ECO:0000256" key="4">
    <source>
        <dbReference type="ARBA" id="ARBA00022982"/>
    </source>
</evidence>
<evidence type="ECO:0000256" key="1">
    <source>
        <dbReference type="ARBA" id="ARBA00001927"/>
    </source>
</evidence>
<sequence length="74" mass="7716">MSTTRWTLTVDQTMCCSSGMCASIADGRFHLDTGVSQPVTEEIDPDDAVLEAARSCPTAAISVRDAADGTPIAP</sequence>
<dbReference type="GO" id="GO:0051538">
    <property type="term" value="F:3 iron, 4 sulfur cluster binding"/>
    <property type="evidence" value="ECO:0007669"/>
    <property type="project" value="UniProtKB-KW"/>
</dbReference>
<evidence type="ECO:0000256" key="7">
    <source>
        <dbReference type="ARBA" id="ARBA00023291"/>
    </source>
</evidence>
<keyword evidence="4" id="KW-0249">Electron transport</keyword>
<dbReference type="RefSeq" id="WP_182708229.1">
    <property type="nucleotide sequence ID" value="NZ_JACJII010000001.1"/>
</dbReference>